<dbReference type="SMART" id="SM00100">
    <property type="entry name" value="cNMP"/>
    <property type="match status" value="1"/>
</dbReference>
<dbReference type="InterPro" id="IPR010920">
    <property type="entry name" value="LSM_dom_sf"/>
</dbReference>
<feature type="transmembrane region" description="Helical" evidence="7">
    <location>
        <begin position="31"/>
        <end position="53"/>
    </location>
</feature>
<keyword evidence="4 7" id="KW-0812">Transmembrane</keyword>
<keyword evidence="10" id="KW-1185">Reference proteome</keyword>
<gene>
    <name evidence="9" type="ORF">D5R40_08395</name>
</gene>
<proteinExistence type="inferred from homology"/>
<dbReference type="InterPro" id="IPR011066">
    <property type="entry name" value="MscS_channel_C_sf"/>
</dbReference>
<evidence type="ECO:0000256" key="2">
    <source>
        <dbReference type="ARBA" id="ARBA00008017"/>
    </source>
</evidence>
<dbReference type="InterPro" id="IPR000595">
    <property type="entry name" value="cNMP-bd_dom"/>
</dbReference>
<evidence type="ECO:0000313" key="10">
    <source>
        <dbReference type="Proteomes" id="UP000269154"/>
    </source>
</evidence>
<dbReference type="SUPFAM" id="SSF82861">
    <property type="entry name" value="Mechanosensitive channel protein MscS (YggB), transmembrane region"/>
    <property type="match status" value="1"/>
</dbReference>
<dbReference type="InterPro" id="IPR006685">
    <property type="entry name" value="MscS_channel_2nd"/>
</dbReference>
<protein>
    <recommendedName>
        <fullName evidence="8">Cyclic nucleotide-binding domain-containing protein</fullName>
    </recommendedName>
</protein>
<dbReference type="RefSeq" id="WP_124144679.1">
    <property type="nucleotide sequence ID" value="NZ_CAWOKI010000032.1"/>
</dbReference>
<dbReference type="Gene3D" id="2.60.120.10">
    <property type="entry name" value="Jelly Rolls"/>
    <property type="match status" value="1"/>
</dbReference>
<dbReference type="InterPro" id="IPR049278">
    <property type="entry name" value="MS_channel_C"/>
</dbReference>
<dbReference type="InterPro" id="IPR018488">
    <property type="entry name" value="cNMP-bd_CS"/>
</dbReference>
<comment type="caution">
    <text evidence="9">The sequence shown here is derived from an EMBL/GenBank/DDBJ whole genome shotgun (WGS) entry which is preliminary data.</text>
</comment>
<accession>A0A3N6PY66</accession>
<keyword evidence="3" id="KW-1003">Cell membrane</keyword>
<dbReference type="PANTHER" id="PTHR30347:SF1">
    <property type="entry name" value="MECHANOSENSITIVE CHANNEL MSCK"/>
    <property type="match status" value="1"/>
</dbReference>
<keyword evidence="6 7" id="KW-0472">Membrane</keyword>
<dbReference type="Pfam" id="PF00924">
    <property type="entry name" value="MS_channel_2nd"/>
    <property type="match status" value="1"/>
</dbReference>
<feature type="domain" description="Cyclic nucleotide-binding" evidence="8">
    <location>
        <begin position="348"/>
        <end position="465"/>
    </location>
</feature>
<evidence type="ECO:0000256" key="1">
    <source>
        <dbReference type="ARBA" id="ARBA00004651"/>
    </source>
</evidence>
<dbReference type="PROSITE" id="PS01246">
    <property type="entry name" value="UPF0003"/>
    <property type="match status" value="1"/>
</dbReference>
<keyword evidence="5 7" id="KW-1133">Transmembrane helix</keyword>
<dbReference type="Pfam" id="PF21088">
    <property type="entry name" value="MS_channel_1st"/>
    <property type="match status" value="1"/>
</dbReference>
<reference evidence="9 10" key="1">
    <citation type="journal article" date="2018" name="ACS Chem. Biol.">
        <title>Ketoreductase domain dysfunction expands chemodiversity: malyngamide biosynthesis in the cyanobacterium Okeania hirsuta.</title>
        <authorList>
            <person name="Moss N.A."/>
            <person name="Leao T."/>
            <person name="Rankin M."/>
            <person name="McCullough T.M."/>
            <person name="Qu P."/>
            <person name="Korobeynikov A."/>
            <person name="Smith J.L."/>
            <person name="Gerwick L."/>
            <person name="Gerwick W.H."/>
        </authorList>
    </citation>
    <scope>NUCLEOTIDE SEQUENCE [LARGE SCALE GENOMIC DNA]</scope>
    <source>
        <strain evidence="9 10">PAB10Feb10-1</strain>
    </source>
</reference>
<dbReference type="AlphaFoldDB" id="A0A3N6PY66"/>
<dbReference type="SUPFAM" id="SSF82689">
    <property type="entry name" value="Mechanosensitive channel protein MscS (YggB), C-terminal domain"/>
    <property type="match status" value="1"/>
</dbReference>
<comment type="subcellular location">
    <subcellularLocation>
        <location evidence="1">Cell membrane</location>
        <topology evidence="1">Multi-pass membrane protein</topology>
    </subcellularLocation>
</comment>
<dbReference type="InterPro" id="IPR006686">
    <property type="entry name" value="MscS_channel_CS"/>
</dbReference>
<dbReference type="GO" id="GO:0005886">
    <property type="term" value="C:plasma membrane"/>
    <property type="evidence" value="ECO:0007669"/>
    <property type="project" value="UniProtKB-SubCell"/>
</dbReference>
<comment type="similarity">
    <text evidence="2">Belongs to the MscS (TC 1.A.23) family.</text>
</comment>
<feature type="transmembrane region" description="Helical" evidence="7">
    <location>
        <begin position="99"/>
        <end position="117"/>
    </location>
</feature>
<evidence type="ECO:0000256" key="5">
    <source>
        <dbReference type="ARBA" id="ARBA00022989"/>
    </source>
</evidence>
<dbReference type="Pfam" id="PF21082">
    <property type="entry name" value="MS_channel_3rd"/>
    <property type="match status" value="1"/>
</dbReference>
<dbReference type="Pfam" id="PF00027">
    <property type="entry name" value="cNMP_binding"/>
    <property type="match status" value="1"/>
</dbReference>
<dbReference type="PRINTS" id="PR00103">
    <property type="entry name" value="CAMPKINASE"/>
</dbReference>
<evidence type="ECO:0000259" key="8">
    <source>
        <dbReference type="PROSITE" id="PS50042"/>
    </source>
</evidence>
<dbReference type="EMBL" id="RCBY01000033">
    <property type="protein sequence ID" value="RQH47937.1"/>
    <property type="molecule type" value="Genomic_DNA"/>
</dbReference>
<evidence type="ECO:0000256" key="4">
    <source>
        <dbReference type="ARBA" id="ARBA00022692"/>
    </source>
</evidence>
<dbReference type="SUPFAM" id="SSF51206">
    <property type="entry name" value="cAMP-binding domain-like"/>
    <property type="match status" value="1"/>
</dbReference>
<dbReference type="InterPro" id="IPR023408">
    <property type="entry name" value="MscS_beta-dom_sf"/>
</dbReference>
<dbReference type="PANTHER" id="PTHR30347">
    <property type="entry name" value="POTASSIUM CHANNEL RELATED"/>
    <property type="match status" value="1"/>
</dbReference>
<evidence type="ECO:0000256" key="3">
    <source>
        <dbReference type="ARBA" id="ARBA00022475"/>
    </source>
</evidence>
<dbReference type="PROSITE" id="PS00889">
    <property type="entry name" value="CNMP_BINDING_2"/>
    <property type="match status" value="1"/>
</dbReference>
<dbReference type="Gene3D" id="1.10.287.1260">
    <property type="match status" value="1"/>
</dbReference>
<organism evidence="9 10">
    <name type="scientific">Okeania hirsuta</name>
    <dbReference type="NCBI Taxonomy" id="1458930"/>
    <lineage>
        <taxon>Bacteria</taxon>
        <taxon>Bacillati</taxon>
        <taxon>Cyanobacteriota</taxon>
        <taxon>Cyanophyceae</taxon>
        <taxon>Oscillatoriophycideae</taxon>
        <taxon>Oscillatoriales</taxon>
        <taxon>Microcoleaceae</taxon>
        <taxon>Okeania</taxon>
    </lineage>
</organism>
<evidence type="ECO:0000256" key="6">
    <source>
        <dbReference type="ARBA" id="ARBA00023136"/>
    </source>
</evidence>
<dbReference type="InterPro" id="IPR052702">
    <property type="entry name" value="MscS-like_channel"/>
</dbReference>
<dbReference type="InterPro" id="IPR014710">
    <property type="entry name" value="RmlC-like_jellyroll"/>
</dbReference>
<dbReference type="SUPFAM" id="SSF50182">
    <property type="entry name" value="Sm-like ribonucleoproteins"/>
    <property type="match status" value="1"/>
</dbReference>
<dbReference type="GO" id="GO:0055085">
    <property type="term" value="P:transmembrane transport"/>
    <property type="evidence" value="ECO:0007669"/>
    <property type="project" value="InterPro"/>
</dbReference>
<dbReference type="InterPro" id="IPR049142">
    <property type="entry name" value="MS_channel_1st"/>
</dbReference>
<name>A0A3N6PY66_9CYAN</name>
<evidence type="ECO:0000256" key="7">
    <source>
        <dbReference type="SAM" id="Phobius"/>
    </source>
</evidence>
<dbReference type="Gene3D" id="2.30.30.60">
    <property type="match status" value="1"/>
</dbReference>
<evidence type="ECO:0000313" key="9">
    <source>
        <dbReference type="EMBL" id="RQH47937.1"/>
    </source>
</evidence>
<dbReference type="OrthoDB" id="9809206at2"/>
<dbReference type="InterPro" id="IPR018490">
    <property type="entry name" value="cNMP-bd_dom_sf"/>
</dbReference>
<dbReference type="Gene3D" id="3.30.70.100">
    <property type="match status" value="1"/>
</dbReference>
<feature type="transmembrane region" description="Helical" evidence="7">
    <location>
        <begin position="74"/>
        <end position="93"/>
    </location>
</feature>
<dbReference type="PROSITE" id="PS50042">
    <property type="entry name" value="CNMP_BINDING_3"/>
    <property type="match status" value="1"/>
</dbReference>
<dbReference type="Proteomes" id="UP000269154">
    <property type="component" value="Unassembled WGS sequence"/>
</dbReference>
<dbReference type="CDD" id="cd00038">
    <property type="entry name" value="CAP_ED"/>
    <property type="match status" value="1"/>
</dbReference>
<dbReference type="InterPro" id="IPR011014">
    <property type="entry name" value="MscS_channel_TM-2"/>
</dbReference>
<sequence length="498" mass="56040">MNWIFLQGKEWFQNLSRSLTTPLFYIGDNHLSISAIVRLILLGVAVLIIARAIGEGIKRLLLTRMGLDRGNREAIASVIIYIIAILGILIVLQRAGIDLRTITVLAGVLGIGLGFGLQNLASNFISGLTLLFEQPIKVGDFIEVDNLLGTVENISIRSTIVRTLDGIFVIVPNIKFVENNIINWSYKDPKSRLRMPVGVAYGSDPLLVTEALLAAARAETSVLNCPSPKVWFKGFGDSSLDFELLVWIDHPQDSDIIQSSLNFLIEHELTQQDIVIPFPQRDLWLKNPQDLSTLFNSSIFTKNSENKVFSQNGVSSEQKHSSFQQTKKSALKSPNNWTLRDLLRRVTYFESLTDLKLRKLIEYGYRQLFPQGQIIFRENDVGDSFYIILSGAIEVISEKTGKYIATLHEGEFFGEMSLLLGSPRTATVKTIEDSILFVIEKHDLQRLLEESPSLATDISRKLCERRQALQELGLLDRSSSENTPFTRIRNRIQTLFGI</sequence>